<feature type="compositionally biased region" description="Low complexity" evidence="1">
    <location>
        <begin position="130"/>
        <end position="146"/>
    </location>
</feature>
<protein>
    <submittedName>
        <fullName evidence="2">Uncharacterized protein</fullName>
    </submittedName>
</protein>
<accession>A0A6J8EZI1</accession>
<gene>
    <name evidence="2" type="ORF">MCOR_57027</name>
</gene>
<dbReference type="AlphaFoldDB" id="A0A6J8EZI1"/>
<feature type="compositionally biased region" description="Basic and acidic residues" evidence="1">
    <location>
        <begin position="109"/>
        <end position="125"/>
    </location>
</feature>
<name>A0A6J8EZI1_MYTCO</name>
<sequence>MKPPKRPRNAPRKVLHQPGPAKKLKKGKQIPLDPVPSTRGAALPSSSDMDVRRSQNKQRSVDNVPVSRTVTASNLSVAHGRVINIVADANDQESPFVPFRIQEETPQESPRRNEENILDSSREISDPMTSQPGPSGLQSSPNNNLGMLNVSNQFDSHGPGVFSSTFDTRLQVDQSPSHIASVFDPISSHIPVKIKEKIWNDEFIDLNILLKSTRDLVNVQNLDGELAVKGGVLSIVNQKRSPIKSIYVWTSAFMIY</sequence>
<evidence type="ECO:0000256" key="1">
    <source>
        <dbReference type="SAM" id="MobiDB-lite"/>
    </source>
</evidence>
<dbReference type="PANTHER" id="PTHR35558:SF1">
    <property type="entry name" value="ENDONUCLEASE_EXONUCLEASE_PHOSPHATASE DOMAIN-CONTAINING PROTEIN"/>
    <property type="match status" value="1"/>
</dbReference>
<dbReference type="Proteomes" id="UP000507470">
    <property type="component" value="Unassembled WGS sequence"/>
</dbReference>
<keyword evidence="3" id="KW-1185">Reference proteome</keyword>
<dbReference type="EMBL" id="CACVKT020010199">
    <property type="protein sequence ID" value="CAC5425182.1"/>
    <property type="molecule type" value="Genomic_DNA"/>
</dbReference>
<reference evidence="2 3" key="1">
    <citation type="submission" date="2020-06" db="EMBL/GenBank/DDBJ databases">
        <authorList>
            <person name="Li R."/>
            <person name="Bekaert M."/>
        </authorList>
    </citation>
    <scope>NUCLEOTIDE SEQUENCE [LARGE SCALE GENOMIC DNA]</scope>
    <source>
        <strain evidence="3">wild</strain>
    </source>
</reference>
<feature type="compositionally biased region" description="Basic residues" evidence="1">
    <location>
        <begin position="1"/>
        <end position="15"/>
    </location>
</feature>
<feature type="region of interest" description="Disordered" evidence="1">
    <location>
        <begin position="101"/>
        <end position="146"/>
    </location>
</feature>
<dbReference type="OrthoDB" id="10035003at2759"/>
<dbReference type="PANTHER" id="PTHR35558">
    <property type="entry name" value="SGNH_HYDRO DOMAIN-CONTAINING PROTEIN"/>
    <property type="match status" value="1"/>
</dbReference>
<proteinExistence type="predicted"/>
<evidence type="ECO:0000313" key="2">
    <source>
        <dbReference type="EMBL" id="CAC5425182.1"/>
    </source>
</evidence>
<feature type="region of interest" description="Disordered" evidence="1">
    <location>
        <begin position="1"/>
        <end position="66"/>
    </location>
</feature>
<evidence type="ECO:0000313" key="3">
    <source>
        <dbReference type="Proteomes" id="UP000507470"/>
    </source>
</evidence>
<organism evidence="2 3">
    <name type="scientific">Mytilus coruscus</name>
    <name type="common">Sea mussel</name>
    <dbReference type="NCBI Taxonomy" id="42192"/>
    <lineage>
        <taxon>Eukaryota</taxon>
        <taxon>Metazoa</taxon>
        <taxon>Spiralia</taxon>
        <taxon>Lophotrochozoa</taxon>
        <taxon>Mollusca</taxon>
        <taxon>Bivalvia</taxon>
        <taxon>Autobranchia</taxon>
        <taxon>Pteriomorphia</taxon>
        <taxon>Mytilida</taxon>
        <taxon>Mytiloidea</taxon>
        <taxon>Mytilidae</taxon>
        <taxon>Mytilinae</taxon>
        <taxon>Mytilus</taxon>
    </lineage>
</organism>